<evidence type="ECO:0000313" key="2">
    <source>
        <dbReference type="Proteomes" id="UP000271227"/>
    </source>
</evidence>
<dbReference type="AlphaFoldDB" id="A0A3M0C5E7"/>
<reference evidence="1 2" key="1">
    <citation type="submission" date="2018-10" db="EMBL/GenBank/DDBJ databases">
        <title>Genomic Encyclopedia of Archaeal and Bacterial Type Strains, Phase II (KMG-II): from individual species to whole genera.</title>
        <authorList>
            <person name="Goeker M."/>
        </authorList>
    </citation>
    <scope>NUCLEOTIDE SEQUENCE [LARGE SCALE GENOMIC DNA]</scope>
    <source>
        <strain evidence="1 2">DSM 25217</strain>
    </source>
</reference>
<name>A0A3M0C5E7_9PROT</name>
<dbReference type="EMBL" id="REFR01000013">
    <property type="protein sequence ID" value="RMB04452.1"/>
    <property type="molecule type" value="Genomic_DNA"/>
</dbReference>
<gene>
    <name evidence="1" type="ORF">BXY39_2715</name>
</gene>
<dbReference type="InParanoid" id="A0A3M0C5E7"/>
<dbReference type="Proteomes" id="UP000271227">
    <property type="component" value="Unassembled WGS sequence"/>
</dbReference>
<sequence>MKTKFQAESYTDGKVSADETVQDAVNPAGAMLDIDDDALASVAGGCGCPPGSGSAMCSPCPPLQCY</sequence>
<keyword evidence="2" id="KW-1185">Reference proteome</keyword>
<dbReference type="RefSeq" id="WP_121939392.1">
    <property type="nucleotide sequence ID" value="NZ_REFR01000013.1"/>
</dbReference>
<accession>A0A3M0C5E7</accession>
<protein>
    <submittedName>
        <fullName evidence="1">Uncharacterized protein</fullName>
    </submittedName>
</protein>
<organism evidence="1 2">
    <name type="scientific">Eilatimonas milleporae</name>
    <dbReference type="NCBI Taxonomy" id="911205"/>
    <lineage>
        <taxon>Bacteria</taxon>
        <taxon>Pseudomonadati</taxon>
        <taxon>Pseudomonadota</taxon>
        <taxon>Alphaproteobacteria</taxon>
        <taxon>Kordiimonadales</taxon>
        <taxon>Kordiimonadaceae</taxon>
        <taxon>Eilatimonas</taxon>
    </lineage>
</organism>
<evidence type="ECO:0000313" key="1">
    <source>
        <dbReference type="EMBL" id="RMB04452.1"/>
    </source>
</evidence>
<proteinExistence type="predicted"/>
<comment type="caution">
    <text evidence="1">The sequence shown here is derived from an EMBL/GenBank/DDBJ whole genome shotgun (WGS) entry which is preliminary data.</text>
</comment>